<keyword evidence="2" id="KW-0472">Membrane</keyword>
<dbReference type="CDD" id="cd00063">
    <property type="entry name" value="FN3"/>
    <property type="match status" value="1"/>
</dbReference>
<dbReference type="Gene3D" id="2.60.40.10">
    <property type="entry name" value="Immunoglobulins"/>
    <property type="match status" value="1"/>
</dbReference>
<evidence type="ECO:0000256" key="2">
    <source>
        <dbReference type="SAM" id="Phobius"/>
    </source>
</evidence>
<dbReference type="Proteomes" id="UP000007266">
    <property type="component" value="Linkage group 5"/>
</dbReference>
<dbReference type="HOGENOM" id="CLU_740239_0_0_1"/>
<dbReference type="InterPro" id="IPR013783">
    <property type="entry name" value="Ig-like_fold"/>
</dbReference>
<feature type="transmembrane region" description="Helical" evidence="2">
    <location>
        <begin position="376"/>
        <end position="398"/>
    </location>
</feature>
<dbReference type="AlphaFoldDB" id="D6WL58"/>
<evidence type="ECO:0000256" key="1">
    <source>
        <dbReference type="SAM" id="MobiDB-lite"/>
    </source>
</evidence>
<dbReference type="InterPro" id="IPR003961">
    <property type="entry name" value="FN3_dom"/>
</dbReference>
<proteinExistence type="predicted"/>
<name>D6WL58_TRICA</name>
<gene>
    <name evidence="3" type="primary">AUGUSTUS-3.0.2_13505</name>
    <name evidence="3" type="ORF">TcasGA2_TC013505</name>
</gene>
<evidence type="ECO:0000313" key="4">
    <source>
        <dbReference type="Proteomes" id="UP000007266"/>
    </source>
</evidence>
<dbReference type="OMA" id="RINHTEC"/>
<keyword evidence="2" id="KW-0812">Transmembrane</keyword>
<protein>
    <recommendedName>
        <fullName evidence="5">ZP domain-containing protein</fullName>
    </recommendedName>
</protein>
<evidence type="ECO:0008006" key="5">
    <source>
        <dbReference type="Google" id="ProtNLM"/>
    </source>
</evidence>
<reference evidence="3 4" key="2">
    <citation type="journal article" date="2010" name="Nucleic Acids Res.">
        <title>BeetleBase in 2010: revisions to provide comprehensive genomic information for Tribolium castaneum.</title>
        <authorList>
            <person name="Kim H.S."/>
            <person name="Murphy T."/>
            <person name="Xia J."/>
            <person name="Caragea D."/>
            <person name="Park Y."/>
            <person name="Beeman R.W."/>
            <person name="Lorenzen M.D."/>
            <person name="Butcher S."/>
            <person name="Manak J.R."/>
            <person name="Brown S.J."/>
        </authorList>
    </citation>
    <scope>GENOME REANNOTATION</scope>
    <source>
        <strain evidence="3 4">Georgia GA2</strain>
    </source>
</reference>
<evidence type="ECO:0000313" key="3">
    <source>
        <dbReference type="EMBL" id="EFA03504.2"/>
    </source>
</evidence>
<dbReference type="EMBL" id="KQ971343">
    <property type="protein sequence ID" value="EFA03504.2"/>
    <property type="molecule type" value="Genomic_DNA"/>
</dbReference>
<sequence>MHFRCFFSQIDNPMHQTNNRVTLNIVGKSSDPSLAKQWSSPAKPKYGLLIRSRAPSRSHVKALIHETFLAKLLISRFYFCEFACCEMFVICIAAAVLSTVTADSSGIKNLAGEPDYRQVRLHWEVDDDSQSEFQVRYCELQTWGAQRCRTQMVNESEENEVDDHAKGYSVEVKGLRMATTYSFEVKEQGERQDRAEGDDKDENIIVIPTKGFSAKATQCLPHASEIEVSTGPYFGGRIAVEAADGERCALDGEASSPRDTYTLRINHTECGSQVNETTVATFVLVQENLPILTHSTRRFLVLCSYQPETLTVRAGINLPTGHSGRGQAHMAPVPYEEDNTLGRRGRNFRTGRLLQKPEALVKEETEASESVSRTNAVPVIVIAMLSIAGVIGIIAIAIKITNKKLLEDLDNISIASEVTTSSCSTSPDSEISCHSQPRSVIHV</sequence>
<accession>D6WL58</accession>
<reference evidence="3 4" key="1">
    <citation type="journal article" date="2008" name="Nature">
        <title>The genome of the model beetle and pest Tribolium castaneum.</title>
        <authorList>
            <consortium name="Tribolium Genome Sequencing Consortium"/>
            <person name="Richards S."/>
            <person name="Gibbs R.A."/>
            <person name="Weinstock G.M."/>
            <person name="Brown S.J."/>
            <person name="Denell R."/>
            <person name="Beeman R.W."/>
            <person name="Gibbs R."/>
            <person name="Beeman R.W."/>
            <person name="Brown S.J."/>
            <person name="Bucher G."/>
            <person name="Friedrich M."/>
            <person name="Grimmelikhuijzen C.J."/>
            <person name="Klingler M."/>
            <person name="Lorenzen M."/>
            <person name="Richards S."/>
            <person name="Roth S."/>
            <person name="Schroder R."/>
            <person name="Tautz D."/>
            <person name="Zdobnov E.M."/>
            <person name="Muzny D."/>
            <person name="Gibbs R.A."/>
            <person name="Weinstock G.M."/>
            <person name="Attaway T."/>
            <person name="Bell S."/>
            <person name="Buhay C.J."/>
            <person name="Chandrabose M.N."/>
            <person name="Chavez D."/>
            <person name="Clerk-Blankenburg K.P."/>
            <person name="Cree A."/>
            <person name="Dao M."/>
            <person name="Davis C."/>
            <person name="Chacko J."/>
            <person name="Dinh H."/>
            <person name="Dugan-Rocha S."/>
            <person name="Fowler G."/>
            <person name="Garner T.T."/>
            <person name="Garnes J."/>
            <person name="Gnirke A."/>
            <person name="Hawes A."/>
            <person name="Hernandez J."/>
            <person name="Hines S."/>
            <person name="Holder M."/>
            <person name="Hume J."/>
            <person name="Jhangiani S.N."/>
            <person name="Joshi V."/>
            <person name="Khan Z.M."/>
            <person name="Jackson L."/>
            <person name="Kovar C."/>
            <person name="Kowis A."/>
            <person name="Lee S."/>
            <person name="Lewis L.R."/>
            <person name="Margolis J."/>
            <person name="Morgan M."/>
            <person name="Nazareth L.V."/>
            <person name="Nguyen N."/>
            <person name="Okwuonu G."/>
            <person name="Parker D."/>
            <person name="Richards S."/>
            <person name="Ruiz S.J."/>
            <person name="Santibanez J."/>
            <person name="Savard J."/>
            <person name="Scherer S.E."/>
            <person name="Schneider B."/>
            <person name="Sodergren E."/>
            <person name="Tautz D."/>
            <person name="Vattahil S."/>
            <person name="Villasana D."/>
            <person name="White C.S."/>
            <person name="Wright R."/>
            <person name="Park Y."/>
            <person name="Beeman R.W."/>
            <person name="Lord J."/>
            <person name="Oppert B."/>
            <person name="Lorenzen M."/>
            <person name="Brown S."/>
            <person name="Wang L."/>
            <person name="Savard J."/>
            <person name="Tautz D."/>
            <person name="Richards S."/>
            <person name="Weinstock G."/>
            <person name="Gibbs R.A."/>
            <person name="Liu Y."/>
            <person name="Worley K."/>
            <person name="Weinstock G."/>
            <person name="Elsik C.G."/>
            <person name="Reese J.T."/>
            <person name="Elhaik E."/>
            <person name="Landan G."/>
            <person name="Graur D."/>
            <person name="Arensburger P."/>
            <person name="Atkinson P."/>
            <person name="Beeman R.W."/>
            <person name="Beidler J."/>
            <person name="Brown S.J."/>
            <person name="Demuth J.P."/>
            <person name="Drury D.W."/>
            <person name="Du Y.Z."/>
            <person name="Fujiwara H."/>
            <person name="Lorenzen M."/>
            <person name="Maselli V."/>
            <person name="Osanai M."/>
            <person name="Park Y."/>
            <person name="Robertson H.M."/>
            <person name="Tu Z."/>
            <person name="Wang J.J."/>
            <person name="Wang S."/>
            <person name="Richards S."/>
            <person name="Song H."/>
            <person name="Zhang L."/>
            <person name="Sodergren E."/>
            <person name="Werner D."/>
            <person name="Stanke M."/>
            <person name="Morgenstern B."/>
            <person name="Solovyev V."/>
            <person name="Kosarev P."/>
            <person name="Brown G."/>
            <person name="Chen H.C."/>
            <person name="Ermolaeva O."/>
            <person name="Hlavina W."/>
            <person name="Kapustin Y."/>
            <person name="Kiryutin B."/>
            <person name="Kitts P."/>
            <person name="Maglott D."/>
            <person name="Pruitt K."/>
            <person name="Sapojnikov V."/>
            <person name="Souvorov A."/>
            <person name="Mackey A.J."/>
            <person name="Waterhouse R.M."/>
            <person name="Wyder S."/>
            <person name="Zdobnov E.M."/>
            <person name="Zdobnov E.M."/>
            <person name="Wyder S."/>
            <person name="Kriventseva E.V."/>
            <person name="Kadowaki T."/>
            <person name="Bork P."/>
            <person name="Aranda M."/>
            <person name="Bao R."/>
            <person name="Beermann A."/>
            <person name="Berns N."/>
            <person name="Bolognesi R."/>
            <person name="Bonneton F."/>
            <person name="Bopp D."/>
            <person name="Brown S.J."/>
            <person name="Bucher G."/>
            <person name="Butts T."/>
            <person name="Chaumot A."/>
            <person name="Denell R.E."/>
            <person name="Ferrier D.E."/>
            <person name="Friedrich M."/>
            <person name="Gordon C.M."/>
            <person name="Jindra M."/>
            <person name="Klingler M."/>
            <person name="Lan Q."/>
            <person name="Lattorff H.M."/>
            <person name="Laudet V."/>
            <person name="von Levetsow C."/>
            <person name="Liu Z."/>
            <person name="Lutz R."/>
            <person name="Lynch J.A."/>
            <person name="da Fonseca R.N."/>
            <person name="Posnien N."/>
            <person name="Reuter R."/>
            <person name="Roth S."/>
            <person name="Savard J."/>
            <person name="Schinko J.B."/>
            <person name="Schmitt C."/>
            <person name="Schoppmeier M."/>
            <person name="Schroder R."/>
            <person name="Shippy T.D."/>
            <person name="Simonnet F."/>
            <person name="Marques-Souza H."/>
            <person name="Tautz D."/>
            <person name="Tomoyasu Y."/>
            <person name="Trauner J."/>
            <person name="Van der Zee M."/>
            <person name="Vervoort M."/>
            <person name="Wittkopp N."/>
            <person name="Wimmer E.A."/>
            <person name="Yang X."/>
            <person name="Jones A.K."/>
            <person name="Sattelle D.B."/>
            <person name="Ebert P.R."/>
            <person name="Nelson D."/>
            <person name="Scott J.G."/>
            <person name="Beeman R.W."/>
            <person name="Muthukrishnan S."/>
            <person name="Kramer K.J."/>
            <person name="Arakane Y."/>
            <person name="Beeman R.W."/>
            <person name="Zhu Q."/>
            <person name="Hogenkamp D."/>
            <person name="Dixit R."/>
            <person name="Oppert B."/>
            <person name="Jiang H."/>
            <person name="Zou Z."/>
            <person name="Marshall J."/>
            <person name="Elpidina E."/>
            <person name="Vinokurov K."/>
            <person name="Oppert C."/>
            <person name="Zou Z."/>
            <person name="Evans J."/>
            <person name="Lu Z."/>
            <person name="Zhao P."/>
            <person name="Sumathipala N."/>
            <person name="Altincicek B."/>
            <person name="Vilcinskas A."/>
            <person name="Williams M."/>
            <person name="Hultmark D."/>
            <person name="Hetru C."/>
            <person name="Jiang H."/>
            <person name="Grimmelikhuijzen C.J."/>
            <person name="Hauser F."/>
            <person name="Cazzamali G."/>
            <person name="Williamson M."/>
            <person name="Park Y."/>
            <person name="Li B."/>
            <person name="Tanaka Y."/>
            <person name="Predel R."/>
            <person name="Neupert S."/>
            <person name="Schachtner J."/>
            <person name="Verleyen P."/>
            <person name="Raible F."/>
            <person name="Bork P."/>
            <person name="Friedrich M."/>
            <person name="Walden K.K."/>
            <person name="Robertson H.M."/>
            <person name="Angeli S."/>
            <person name="Foret S."/>
            <person name="Bucher G."/>
            <person name="Schuetz S."/>
            <person name="Maleszka R."/>
            <person name="Wimmer E.A."/>
            <person name="Beeman R.W."/>
            <person name="Lorenzen M."/>
            <person name="Tomoyasu Y."/>
            <person name="Miller S.C."/>
            <person name="Grossmann D."/>
            <person name="Bucher G."/>
        </authorList>
    </citation>
    <scope>NUCLEOTIDE SEQUENCE [LARGE SCALE GENOMIC DNA]</scope>
    <source>
        <strain evidence="3 4">Georgia GA2</strain>
    </source>
</reference>
<keyword evidence="2" id="KW-1133">Transmembrane helix</keyword>
<keyword evidence="4" id="KW-1185">Reference proteome</keyword>
<dbReference type="InParanoid" id="D6WL58"/>
<dbReference type="eggNOG" id="ENOG502S0V8">
    <property type="taxonomic scope" value="Eukaryota"/>
</dbReference>
<organism evidence="3 4">
    <name type="scientific">Tribolium castaneum</name>
    <name type="common">Red flour beetle</name>
    <dbReference type="NCBI Taxonomy" id="7070"/>
    <lineage>
        <taxon>Eukaryota</taxon>
        <taxon>Metazoa</taxon>
        <taxon>Ecdysozoa</taxon>
        <taxon>Arthropoda</taxon>
        <taxon>Hexapoda</taxon>
        <taxon>Insecta</taxon>
        <taxon>Pterygota</taxon>
        <taxon>Neoptera</taxon>
        <taxon>Endopterygota</taxon>
        <taxon>Coleoptera</taxon>
        <taxon>Polyphaga</taxon>
        <taxon>Cucujiformia</taxon>
        <taxon>Tenebrionidae</taxon>
        <taxon>Tenebrionidae incertae sedis</taxon>
        <taxon>Tribolium</taxon>
    </lineage>
</organism>
<feature type="region of interest" description="Disordered" evidence="1">
    <location>
        <begin position="420"/>
        <end position="443"/>
    </location>
</feature>